<dbReference type="Proteomes" id="UP000012960">
    <property type="component" value="Unplaced"/>
</dbReference>
<dbReference type="OrthoDB" id="767768at2759"/>
<gene>
    <name evidence="2" type="ORF">GSMUA_123370.1</name>
</gene>
<dbReference type="EnsemblPlants" id="Ma04_t17260.1">
    <property type="protein sequence ID" value="Ma04_p17260.1"/>
    <property type="gene ID" value="Ma04_g17260"/>
</dbReference>
<protein>
    <submittedName>
        <fullName evidence="2">(wild Malaysian banana) hypothetical protein</fullName>
    </submittedName>
</protein>
<evidence type="ECO:0000313" key="4">
    <source>
        <dbReference type="Proteomes" id="UP000012960"/>
    </source>
</evidence>
<dbReference type="OMA" id="MISPARN"/>
<evidence type="ECO:0000256" key="1">
    <source>
        <dbReference type="SAM" id="MobiDB-lite"/>
    </source>
</evidence>
<keyword evidence="4" id="KW-1185">Reference proteome</keyword>
<name>A0A804IQQ4_MUSAM</name>
<dbReference type="PANTHER" id="PTHR35829:SF3">
    <property type="entry name" value="OS05G0470900 PROTEIN"/>
    <property type="match status" value="1"/>
</dbReference>
<reference evidence="2" key="1">
    <citation type="submission" date="2021-03" db="EMBL/GenBank/DDBJ databases">
        <authorList>
            <consortium name="Genoscope - CEA"/>
            <person name="William W."/>
        </authorList>
    </citation>
    <scope>NUCLEOTIDE SEQUENCE</scope>
    <source>
        <strain evidence="2">Doubled-haploid Pahang</strain>
    </source>
</reference>
<evidence type="ECO:0000313" key="2">
    <source>
        <dbReference type="EMBL" id="CAG1842542.1"/>
    </source>
</evidence>
<dbReference type="AlphaFoldDB" id="A0A804IQQ4"/>
<proteinExistence type="predicted"/>
<sequence length="444" mass="49431">MHCLSHTNSLEAAFSLSFLYMEEPSSNERLLGQLVLHAPLVSTRRSSSSTSTNSVDRSSSTRRRVPSNDLASQRVPFSWESSPGVPKLSRATRLHLDEFDVEPLPLPPKLCPSGEDNHANALARNLNDHEADVRSSSDDDDDDDVFSDALDKISLSGKLDIACRLSSFNDLASSDIERRSVHRSPSFIMNRFLPAATALANSSLRNDVHFSQRAVPSSAIHLQKEFIKARTKRGASTRRLQAPFDPHEENGRDLPSMACGLLLFFPWSFKPTVWGFKSPAQHRTPRPHLTSSPNTVVDRCINGRSSDSFNPTVCGFMISPARNRTPRPDLASPPKRIICSSDGWSSDAEENGGGFADKLSTKVSHSHGWGLPFLDTSRLRTRGRDIQRWKDKATRMGFGGCQRDQNKRNEAVPDGRRAIWRLPQLTSPSESWLSHALTSINRRQ</sequence>
<dbReference type="InParanoid" id="A0A804IQQ4"/>
<dbReference type="Gramene" id="Ma04_t17260.1">
    <property type="protein sequence ID" value="Ma04_p17260.1"/>
    <property type="gene ID" value="Ma04_g17260"/>
</dbReference>
<dbReference type="PANTHER" id="PTHR35829">
    <property type="entry name" value="OS05G0470900 PROTEIN"/>
    <property type="match status" value="1"/>
</dbReference>
<reference evidence="3" key="2">
    <citation type="submission" date="2021-05" db="UniProtKB">
        <authorList>
            <consortium name="EnsemblPlants"/>
        </authorList>
    </citation>
    <scope>IDENTIFICATION</scope>
    <source>
        <strain evidence="3">subsp. malaccensis</strain>
    </source>
</reference>
<evidence type="ECO:0000313" key="3">
    <source>
        <dbReference type="EnsemblPlants" id="Ma04_p17260.1"/>
    </source>
</evidence>
<accession>A0A804IQQ4</accession>
<feature type="region of interest" description="Disordered" evidence="1">
    <location>
        <begin position="42"/>
        <end position="70"/>
    </location>
</feature>
<dbReference type="InterPro" id="IPR007789">
    <property type="entry name" value="DUF688"/>
</dbReference>
<feature type="compositionally biased region" description="Low complexity" evidence="1">
    <location>
        <begin position="42"/>
        <end position="58"/>
    </location>
</feature>
<dbReference type="EMBL" id="HG996469">
    <property type="protein sequence ID" value="CAG1842542.1"/>
    <property type="molecule type" value="Genomic_DNA"/>
</dbReference>
<organism evidence="3 4">
    <name type="scientific">Musa acuminata subsp. malaccensis</name>
    <name type="common">Wild banana</name>
    <name type="synonym">Musa malaccensis</name>
    <dbReference type="NCBI Taxonomy" id="214687"/>
    <lineage>
        <taxon>Eukaryota</taxon>
        <taxon>Viridiplantae</taxon>
        <taxon>Streptophyta</taxon>
        <taxon>Embryophyta</taxon>
        <taxon>Tracheophyta</taxon>
        <taxon>Spermatophyta</taxon>
        <taxon>Magnoliopsida</taxon>
        <taxon>Liliopsida</taxon>
        <taxon>Zingiberales</taxon>
        <taxon>Musaceae</taxon>
        <taxon>Musa</taxon>
    </lineage>
</organism>
<dbReference type="FunCoup" id="A0A804IQQ4">
    <property type="interactions" value="16"/>
</dbReference>
<dbReference type="Pfam" id="PF05097">
    <property type="entry name" value="DUF688"/>
    <property type="match status" value="1"/>
</dbReference>